<dbReference type="Gene3D" id="3.30.70.1060">
    <property type="entry name" value="Dimeric alpha+beta barrel"/>
    <property type="match status" value="1"/>
</dbReference>
<name>A0A0L8V6E9_9BACT</name>
<comment type="caution">
    <text evidence="3">The sequence shown here is derived from an EMBL/GenBank/DDBJ whole genome shotgun (WGS) entry which is preliminary data.</text>
</comment>
<evidence type="ECO:0000259" key="2">
    <source>
        <dbReference type="Pfam" id="PF03795"/>
    </source>
</evidence>
<evidence type="ECO:0000313" key="3">
    <source>
        <dbReference type="EMBL" id="KOH44016.1"/>
    </source>
</evidence>
<reference evidence="4" key="1">
    <citation type="submission" date="2015-07" db="EMBL/GenBank/DDBJ databases">
        <title>Genome sequencing of Sunxiuqinia dokdonensis strain SK.</title>
        <authorList>
            <person name="Ahn S."/>
            <person name="Kim B.-C."/>
        </authorList>
    </citation>
    <scope>NUCLEOTIDE SEQUENCE [LARGE SCALE GENOMIC DNA]</scope>
    <source>
        <strain evidence="4">SK</strain>
    </source>
</reference>
<keyword evidence="4" id="KW-1185">Reference proteome</keyword>
<dbReference type="SUPFAM" id="SSF54909">
    <property type="entry name" value="Dimeric alpha+beta barrel"/>
    <property type="match status" value="1"/>
</dbReference>
<dbReference type="OrthoDB" id="9814407at2"/>
<protein>
    <recommendedName>
        <fullName evidence="2">YCII-related domain-containing protein</fullName>
    </recommendedName>
</protein>
<proteinExistence type="inferred from homology"/>
<dbReference type="Proteomes" id="UP000036958">
    <property type="component" value="Unassembled WGS sequence"/>
</dbReference>
<comment type="similarity">
    <text evidence="1">Belongs to the YciI family.</text>
</comment>
<organism evidence="3 4">
    <name type="scientific">Sunxiuqinia dokdonensis</name>
    <dbReference type="NCBI Taxonomy" id="1409788"/>
    <lineage>
        <taxon>Bacteria</taxon>
        <taxon>Pseudomonadati</taxon>
        <taxon>Bacteroidota</taxon>
        <taxon>Bacteroidia</taxon>
        <taxon>Marinilabiliales</taxon>
        <taxon>Prolixibacteraceae</taxon>
        <taxon>Sunxiuqinia</taxon>
    </lineage>
</organism>
<dbReference type="EMBL" id="LGIA01000172">
    <property type="protein sequence ID" value="KOH44016.1"/>
    <property type="molecule type" value="Genomic_DNA"/>
</dbReference>
<accession>A0A0L8V6E9</accession>
<evidence type="ECO:0000256" key="1">
    <source>
        <dbReference type="ARBA" id="ARBA00007689"/>
    </source>
</evidence>
<sequence length="95" mass="10701">MFIIALTYKVPVSEADKHLQAHILFIEKYFAEGVFLLSGKKVPRTGGIILAQCDSREKLEILIREDPFFDFGVADFEITEFHATKAGNGLENLLD</sequence>
<dbReference type="PANTHER" id="PTHR37828:SF1">
    <property type="entry name" value="YCII-RELATED DOMAIN-CONTAINING PROTEIN"/>
    <property type="match status" value="1"/>
</dbReference>
<dbReference type="InterPro" id="IPR005545">
    <property type="entry name" value="YCII"/>
</dbReference>
<dbReference type="InterPro" id="IPR011008">
    <property type="entry name" value="Dimeric_a/b-barrel"/>
</dbReference>
<feature type="domain" description="YCII-related" evidence="2">
    <location>
        <begin position="1"/>
        <end position="81"/>
    </location>
</feature>
<evidence type="ECO:0000313" key="4">
    <source>
        <dbReference type="Proteomes" id="UP000036958"/>
    </source>
</evidence>
<dbReference type="AlphaFoldDB" id="A0A0L8V6E9"/>
<dbReference type="PANTHER" id="PTHR37828">
    <property type="entry name" value="GSR2449 PROTEIN"/>
    <property type="match status" value="1"/>
</dbReference>
<dbReference type="RefSeq" id="WP_053185065.1">
    <property type="nucleotide sequence ID" value="NZ_LGIA01000172.1"/>
</dbReference>
<gene>
    <name evidence="3" type="ORF">NC99_31670</name>
</gene>
<dbReference type="Pfam" id="PF03795">
    <property type="entry name" value="YCII"/>
    <property type="match status" value="1"/>
</dbReference>
<dbReference type="PATRIC" id="fig|1409788.3.peg.3251"/>